<dbReference type="GO" id="GO:0008270">
    <property type="term" value="F:zinc ion binding"/>
    <property type="evidence" value="ECO:0007669"/>
    <property type="project" value="UniProtKB-KW"/>
</dbReference>
<evidence type="ECO:0000256" key="7">
    <source>
        <dbReference type="SAM" id="MobiDB-lite"/>
    </source>
</evidence>
<dbReference type="InterPro" id="IPR007219">
    <property type="entry name" value="XnlR_reg_dom"/>
</dbReference>
<dbReference type="InterPro" id="IPR013087">
    <property type="entry name" value="Znf_C2H2_type"/>
</dbReference>
<proteinExistence type="predicted"/>
<dbReference type="InterPro" id="IPR036236">
    <property type="entry name" value="Znf_C2H2_sf"/>
</dbReference>
<keyword evidence="10" id="KW-1185">Reference proteome</keyword>
<dbReference type="GO" id="GO:0000785">
    <property type="term" value="C:chromatin"/>
    <property type="evidence" value="ECO:0007669"/>
    <property type="project" value="TreeGrafter"/>
</dbReference>
<dbReference type="SMART" id="SM00355">
    <property type="entry name" value="ZnF_C2H2"/>
    <property type="match status" value="2"/>
</dbReference>
<feature type="region of interest" description="Disordered" evidence="7">
    <location>
        <begin position="260"/>
        <end position="289"/>
    </location>
</feature>
<dbReference type="EMBL" id="CP086715">
    <property type="protein sequence ID" value="WOO79644.1"/>
    <property type="molecule type" value="Genomic_DNA"/>
</dbReference>
<dbReference type="GO" id="GO:0006351">
    <property type="term" value="P:DNA-templated transcription"/>
    <property type="evidence" value="ECO:0007669"/>
    <property type="project" value="InterPro"/>
</dbReference>
<reference evidence="9" key="1">
    <citation type="submission" date="2023-10" db="EMBL/GenBank/DDBJ databases">
        <authorList>
            <person name="Noh H."/>
        </authorList>
    </citation>
    <scope>NUCLEOTIDE SEQUENCE</scope>
    <source>
        <strain evidence="9">DUCC4014</strain>
    </source>
</reference>
<dbReference type="InterPro" id="IPR051059">
    <property type="entry name" value="VerF-like"/>
</dbReference>
<feature type="region of interest" description="Disordered" evidence="7">
    <location>
        <begin position="73"/>
        <end position="165"/>
    </location>
</feature>
<keyword evidence="3" id="KW-0677">Repeat</keyword>
<evidence type="ECO:0000259" key="8">
    <source>
        <dbReference type="PROSITE" id="PS00028"/>
    </source>
</evidence>
<gene>
    <name evidence="9" type="primary">WT1</name>
    <name evidence="9" type="ORF">LOC62_02G003167</name>
</gene>
<dbReference type="CDD" id="cd12148">
    <property type="entry name" value="fungal_TF_MHR"/>
    <property type="match status" value="1"/>
</dbReference>
<dbReference type="Pfam" id="PF04082">
    <property type="entry name" value="Fungal_trans"/>
    <property type="match status" value="1"/>
</dbReference>
<dbReference type="PANTHER" id="PTHR40626:SF11">
    <property type="entry name" value="ZINC FINGER PROTEIN YPR022C"/>
    <property type="match status" value="1"/>
</dbReference>
<evidence type="ECO:0000313" key="10">
    <source>
        <dbReference type="Proteomes" id="UP000827549"/>
    </source>
</evidence>
<evidence type="ECO:0000256" key="1">
    <source>
        <dbReference type="ARBA" id="ARBA00004123"/>
    </source>
</evidence>
<keyword evidence="4" id="KW-0863">Zinc-finger</keyword>
<feature type="domain" description="C2H2-type" evidence="8">
    <location>
        <begin position="59"/>
        <end position="80"/>
    </location>
</feature>
<dbReference type="PANTHER" id="PTHR40626">
    <property type="entry name" value="MIP31509P"/>
    <property type="match status" value="1"/>
</dbReference>
<dbReference type="Proteomes" id="UP000827549">
    <property type="component" value="Chromosome 2"/>
</dbReference>
<dbReference type="GO" id="GO:0000981">
    <property type="term" value="F:DNA-binding transcription factor activity, RNA polymerase II-specific"/>
    <property type="evidence" value="ECO:0007669"/>
    <property type="project" value="InterPro"/>
</dbReference>
<dbReference type="Pfam" id="PF00096">
    <property type="entry name" value="zf-C2H2"/>
    <property type="match status" value="2"/>
</dbReference>
<dbReference type="GO" id="GO:0005634">
    <property type="term" value="C:nucleus"/>
    <property type="evidence" value="ECO:0007669"/>
    <property type="project" value="UniProtKB-SubCell"/>
</dbReference>
<dbReference type="PROSITE" id="PS00028">
    <property type="entry name" value="ZINC_FINGER_C2H2_1"/>
    <property type="match status" value="2"/>
</dbReference>
<dbReference type="Gene3D" id="3.30.160.60">
    <property type="entry name" value="Classic Zinc Finger"/>
    <property type="match status" value="2"/>
</dbReference>
<evidence type="ECO:0000256" key="2">
    <source>
        <dbReference type="ARBA" id="ARBA00022723"/>
    </source>
</evidence>
<dbReference type="GO" id="GO:0000978">
    <property type="term" value="F:RNA polymerase II cis-regulatory region sequence-specific DNA binding"/>
    <property type="evidence" value="ECO:0007669"/>
    <property type="project" value="InterPro"/>
</dbReference>
<comment type="subcellular location">
    <subcellularLocation>
        <location evidence="1">Nucleus</location>
    </subcellularLocation>
</comment>
<accession>A0AAF0Y7T0</accession>
<keyword evidence="5" id="KW-0862">Zinc</keyword>
<dbReference type="SUPFAM" id="SSF57667">
    <property type="entry name" value="beta-beta-alpha zinc fingers"/>
    <property type="match status" value="1"/>
</dbReference>
<organism evidence="9 10">
    <name type="scientific">Vanrija pseudolonga</name>
    <dbReference type="NCBI Taxonomy" id="143232"/>
    <lineage>
        <taxon>Eukaryota</taxon>
        <taxon>Fungi</taxon>
        <taxon>Dikarya</taxon>
        <taxon>Basidiomycota</taxon>
        <taxon>Agaricomycotina</taxon>
        <taxon>Tremellomycetes</taxon>
        <taxon>Trichosporonales</taxon>
        <taxon>Trichosporonaceae</taxon>
        <taxon>Vanrija</taxon>
    </lineage>
</organism>
<feature type="compositionally biased region" description="Low complexity" evidence="7">
    <location>
        <begin position="260"/>
        <end position="278"/>
    </location>
</feature>
<evidence type="ECO:0000256" key="6">
    <source>
        <dbReference type="ARBA" id="ARBA00023242"/>
    </source>
</evidence>
<dbReference type="GeneID" id="87806413"/>
<dbReference type="FunFam" id="3.30.160.60:FF:000446">
    <property type="entry name" value="Zinc finger protein"/>
    <property type="match status" value="1"/>
</dbReference>
<keyword evidence="6" id="KW-0539">Nucleus</keyword>
<evidence type="ECO:0000256" key="3">
    <source>
        <dbReference type="ARBA" id="ARBA00022737"/>
    </source>
</evidence>
<evidence type="ECO:0000256" key="5">
    <source>
        <dbReference type="ARBA" id="ARBA00022833"/>
    </source>
</evidence>
<evidence type="ECO:0000256" key="4">
    <source>
        <dbReference type="ARBA" id="ARBA00022771"/>
    </source>
</evidence>
<feature type="region of interest" description="Disordered" evidence="7">
    <location>
        <begin position="1"/>
        <end position="27"/>
    </location>
</feature>
<name>A0AAF0Y7T0_9TREE</name>
<protein>
    <submittedName>
        <fullName evidence="9">Wilms tumor</fullName>
    </submittedName>
</protein>
<dbReference type="RefSeq" id="XP_062625676.1">
    <property type="nucleotide sequence ID" value="XM_062769692.1"/>
</dbReference>
<feature type="domain" description="C2H2-type" evidence="8">
    <location>
        <begin position="29"/>
        <end position="51"/>
    </location>
</feature>
<evidence type="ECO:0000313" key="9">
    <source>
        <dbReference type="EMBL" id="WOO79644.1"/>
    </source>
</evidence>
<dbReference type="AlphaFoldDB" id="A0AAF0Y7T0"/>
<sequence length="967" mass="104666">MPARRATATASDGSPITPEGGKEKQTFGCAFPGCGQTYSRMEYLKRHQRKHQDERPFQCKDCSKAFARSDVLLRHRRRCHPTPPPQDRNSHSPLPPVRAHPSVPISSSRTSEREASPIRGGRKHARNSEGSSGEHPSSRPRLSPTSDDEDEDRYGSRYSRNGMGNGGVFGVTSNYHNGNPVTSDPLYSGHMLFQNASSGSNYHNLHHDSDHLEDASVLLSMAYPGGVPASDNGQATIGTLLDGDTNTTADAIAAVTTSVSNDNDNASASGSNFNSGAVENPARPAAPGAVLPESMGNFAGTMNWLANGVSGNQDTDTWGLSDPSRPLSPFNISSLFSPSAFGVASLPSPGALLSNDTTALAIAAAASAAFHTGPTNNDQSGNNANDAVQQANQVVSAILEQLAANETPETKANPNPERPLLRLASKEIQFRSGAECPTASRFFLPADRFAGCYQIPHWALPPLRTLSVMAARTYYSVLNHFPFVHTPTFQLIDTAACLAFAICTAGGIRTGLRKNHLTARPGSATPAISAGGAWEGIVPDFNIGVDPEADEDRRRLEEWDAGQIVRHEKTNMLVKSFSLAKGVLMTEYNVALLQALVLYHAPYFLSPNDSERRHANMFLGTIVNITRQIGFFQSDLEHAELTIQVPSIVPYTPTELERSWKRWIQLECRRRTAYLVYHLDMVSALESGIPCILTPSEVAALPLPAPDSVWKAETAAEWLQAVQTYQPISLDEAMRRTFFLPTSGAFDAIDKNADTKRPNWLSEYEYGAFARTAIIMTLVRGIVDLGEGKRDHGDWRDLTDLWIGASYLKPSNRCLSGDGRDIGVFSQEALRNRFALALQRWKEGWDFDTQCSGVVTNNLLNPFGGASSDSSPGSASNASSQGKTKLVYCEGKWNGSDAGPASLTHVTEAMPFYFLAHSLLGMLIASNATDAGHNTFANLKYNDLLEASRTLARAGDGMTGVPHTPVF</sequence>
<keyword evidence="2" id="KW-0479">Metal-binding</keyword>